<dbReference type="PANTHER" id="PTHR34409">
    <property type="entry name" value="SET DOMAIN-CONTAINING PROTEIN"/>
    <property type="match status" value="1"/>
</dbReference>
<dbReference type="AlphaFoldDB" id="A0A6A4YW21"/>
<dbReference type="EMBL" id="VJMI01020817">
    <property type="protein sequence ID" value="KAF0703287.1"/>
    <property type="molecule type" value="Genomic_DNA"/>
</dbReference>
<organism evidence="2 3">
    <name type="scientific">Aphanomyces astaci</name>
    <name type="common">Crayfish plague agent</name>
    <dbReference type="NCBI Taxonomy" id="112090"/>
    <lineage>
        <taxon>Eukaryota</taxon>
        <taxon>Sar</taxon>
        <taxon>Stramenopiles</taxon>
        <taxon>Oomycota</taxon>
        <taxon>Saprolegniomycetes</taxon>
        <taxon>Saprolegniales</taxon>
        <taxon>Verrucalvaceae</taxon>
        <taxon>Aphanomyces</taxon>
    </lineage>
</organism>
<feature type="domain" description="DUF6818" evidence="1">
    <location>
        <begin position="33"/>
        <end position="105"/>
    </location>
</feature>
<sequence>MPPNKTMAKPSRGKGWTDPEVHVMLDAVEVHLPWGPAHWDIIRETYNTSIQANDGWPARDVDSIRRKFKVLRSIRKPTGDPMCPPTVTRAKRLQQAIEAAMGVCDLPSCEQPPNEGNDSEGASDGYAAPIDALVECDEVATQRTGLSPAELIALGTLRGAEPARSQTAVRRRNIDDMLNTLADNKIEKRQRMESGMHGATLIDFVMKMEERDAAFRTQQLEMQERREKFDQCMLAVFTKLLDK</sequence>
<gene>
    <name evidence="2" type="ORF">AaE_015450</name>
</gene>
<name>A0A6A4YW21_APHAT</name>
<accession>A0A6A4YW21</accession>
<comment type="caution">
    <text evidence="2">The sequence shown here is derived from an EMBL/GenBank/DDBJ whole genome shotgun (WGS) entry which is preliminary data.</text>
</comment>
<dbReference type="InterPro" id="IPR049203">
    <property type="entry name" value="DUF6818"/>
</dbReference>
<evidence type="ECO:0000313" key="2">
    <source>
        <dbReference type="EMBL" id="KAF0703287.1"/>
    </source>
</evidence>
<proteinExistence type="predicted"/>
<dbReference type="VEuPathDB" id="FungiDB:H257_12086"/>
<evidence type="ECO:0000313" key="3">
    <source>
        <dbReference type="Proteomes" id="UP000469452"/>
    </source>
</evidence>
<dbReference type="PANTHER" id="PTHR34409:SF1">
    <property type="entry name" value="MYB-LIKE DOMAIN-CONTAINING PROTEIN"/>
    <property type="match status" value="1"/>
</dbReference>
<evidence type="ECO:0000259" key="1">
    <source>
        <dbReference type="Pfam" id="PF20681"/>
    </source>
</evidence>
<dbReference type="Pfam" id="PF20681">
    <property type="entry name" value="DUF6818"/>
    <property type="match status" value="1"/>
</dbReference>
<reference evidence="2 3" key="1">
    <citation type="submission" date="2019-06" db="EMBL/GenBank/DDBJ databases">
        <title>Genomics analysis of Aphanomyces spp. identifies a new class of oomycete effector associated with host adaptation.</title>
        <authorList>
            <person name="Gaulin E."/>
        </authorList>
    </citation>
    <scope>NUCLEOTIDE SEQUENCE [LARGE SCALE GENOMIC DNA]</scope>
    <source>
        <strain evidence="2 3">E</strain>
    </source>
</reference>
<protein>
    <recommendedName>
        <fullName evidence="1">DUF6818 domain-containing protein</fullName>
    </recommendedName>
</protein>
<dbReference type="Proteomes" id="UP000469452">
    <property type="component" value="Unassembled WGS sequence"/>
</dbReference>